<dbReference type="Pfam" id="PF13560">
    <property type="entry name" value="HTH_31"/>
    <property type="match status" value="1"/>
</dbReference>
<dbReference type="GO" id="GO:0003677">
    <property type="term" value="F:DNA binding"/>
    <property type="evidence" value="ECO:0007669"/>
    <property type="project" value="UniProtKB-KW"/>
</dbReference>
<dbReference type="EMBL" id="LMWW01000059">
    <property type="protein sequence ID" value="KUN77696.1"/>
    <property type="molecule type" value="Genomic_DNA"/>
</dbReference>
<feature type="domain" description="HTH cro/C1-type" evidence="1">
    <location>
        <begin position="18"/>
        <end position="72"/>
    </location>
</feature>
<evidence type="ECO:0000313" key="3">
    <source>
        <dbReference type="Proteomes" id="UP000052982"/>
    </source>
</evidence>
<dbReference type="OrthoDB" id="3462393at2"/>
<sequence length="283" mass="31683">MAPRSVPTARRLRIGIELRRLRERAGMTAAQAARSLGTTQAQVSNIEANRFGVSAERVRTLANIYGCTDEPFVDALANMAADRTRGWWEEYRDTLPPRLLDLAELEHHATALRVTQVINIPGLLQTPEHARALFREAVPALRPHEIEFRISHRIKRQAIFHREQPPLYTAIVHEAALRMQFGGREVARTQLEHLTEASEQTNINVRVIPFNGTSFPTTGHAVDYFHGPVAALDTVEVDTAHGSELVDAAGQLEKYRLVLDRMEAVALKPAASRDLIHHIAQDI</sequence>
<dbReference type="Pfam" id="PF19054">
    <property type="entry name" value="DUF5753"/>
    <property type="match status" value="1"/>
</dbReference>
<dbReference type="AlphaFoldDB" id="A0A117R900"/>
<dbReference type="InterPro" id="IPR043917">
    <property type="entry name" value="DUF5753"/>
</dbReference>
<evidence type="ECO:0000313" key="2">
    <source>
        <dbReference type="EMBL" id="KUN77696.1"/>
    </source>
</evidence>
<accession>A0A117R900</accession>
<dbReference type="RefSeq" id="WP_055632586.1">
    <property type="nucleotide sequence ID" value="NZ_KQ948778.1"/>
</dbReference>
<evidence type="ECO:0000259" key="1">
    <source>
        <dbReference type="PROSITE" id="PS50943"/>
    </source>
</evidence>
<comment type="caution">
    <text evidence="2">The sequence shown here is derived from an EMBL/GenBank/DDBJ whole genome shotgun (WGS) entry which is preliminary data.</text>
</comment>
<dbReference type="Proteomes" id="UP000052982">
    <property type="component" value="Unassembled WGS sequence"/>
</dbReference>
<name>A0A117R900_9ACTN</name>
<dbReference type="InterPro" id="IPR010982">
    <property type="entry name" value="Lambda_DNA-bd_dom_sf"/>
</dbReference>
<keyword evidence="2" id="KW-0238">DNA-binding</keyword>
<keyword evidence="3" id="KW-1185">Reference proteome</keyword>
<protein>
    <submittedName>
        <fullName evidence="2">DNA-binding protein</fullName>
    </submittedName>
</protein>
<gene>
    <name evidence="2" type="ORF">AQJ64_33330</name>
</gene>
<dbReference type="SUPFAM" id="SSF47413">
    <property type="entry name" value="lambda repressor-like DNA-binding domains"/>
    <property type="match status" value="1"/>
</dbReference>
<organism evidence="2 3">
    <name type="scientific">Streptomyces griseoruber</name>
    <dbReference type="NCBI Taxonomy" id="1943"/>
    <lineage>
        <taxon>Bacteria</taxon>
        <taxon>Bacillati</taxon>
        <taxon>Actinomycetota</taxon>
        <taxon>Actinomycetes</taxon>
        <taxon>Kitasatosporales</taxon>
        <taxon>Streptomycetaceae</taxon>
        <taxon>Streptomyces</taxon>
    </lineage>
</organism>
<reference evidence="2 3" key="1">
    <citation type="submission" date="2015-10" db="EMBL/GenBank/DDBJ databases">
        <title>Draft genome sequence of Streptomyces griseoruber DSM 40281, type strain for the species Streptomyces griseoruber.</title>
        <authorList>
            <person name="Ruckert C."/>
            <person name="Winkler A."/>
            <person name="Kalinowski J."/>
            <person name="Kampfer P."/>
            <person name="Glaeser S."/>
        </authorList>
    </citation>
    <scope>NUCLEOTIDE SEQUENCE [LARGE SCALE GENOMIC DNA]</scope>
    <source>
        <strain evidence="2 3">DSM 40281</strain>
    </source>
</reference>
<dbReference type="InterPro" id="IPR001387">
    <property type="entry name" value="Cro/C1-type_HTH"/>
</dbReference>
<proteinExistence type="predicted"/>
<dbReference type="Gene3D" id="1.10.260.40">
    <property type="entry name" value="lambda repressor-like DNA-binding domains"/>
    <property type="match status" value="1"/>
</dbReference>
<dbReference type="STRING" id="1943.AQJ64_33330"/>
<dbReference type="PROSITE" id="PS50943">
    <property type="entry name" value="HTH_CROC1"/>
    <property type="match status" value="1"/>
</dbReference>
<dbReference type="CDD" id="cd00093">
    <property type="entry name" value="HTH_XRE"/>
    <property type="match status" value="1"/>
</dbReference>
<dbReference type="SMART" id="SM00530">
    <property type="entry name" value="HTH_XRE"/>
    <property type="match status" value="1"/>
</dbReference>